<evidence type="ECO:0000256" key="3">
    <source>
        <dbReference type="ARBA" id="ARBA00022630"/>
    </source>
</evidence>
<dbReference type="InterPro" id="IPR007867">
    <property type="entry name" value="GMC_OxRtase_C"/>
</dbReference>
<dbReference type="Proteomes" id="UP000280188">
    <property type="component" value="Chromosome"/>
</dbReference>
<keyword evidence="4" id="KW-0274">FAD</keyword>
<dbReference type="AlphaFoldDB" id="A0A2Z6IKE6"/>
<dbReference type="Pfam" id="PF05199">
    <property type="entry name" value="GMC_oxred_C"/>
    <property type="match status" value="1"/>
</dbReference>
<dbReference type="Gene3D" id="3.50.50.60">
    <property type="entry name" value="FAD/NAD(P)-binding domain"/>
    <property type="match status" value="2"/>
</dbReference>
<dbReference type="GO" id="GO:0016614">
    <property type="term" value="F:oxidoreductase activity, acting on CH-OH group of donors"/>
    <property type="evidence" value="ECO:0007669"/>
    <property type="project" value="InterPro"/>
</dbReference>
<evidence type="ECO:0000313" key="7">
    <source>
        <dbReference type="Proteomes" id="UP000280188"/>
    </source>
</evidence>
<gene>
    <name evidence="6" type="ORF">AFERRID_21670</name>
</gene>
<name>A0A2Z6IKE6_ACIFI</name>
<accession>A0A2Z6IKE6</accession>
<reference evidence="6 7" key="1">
    <citation type="journal article" date="2018" name="Microbiol. Resour. Announc.">
        <title>Complete Genome Sequence of Acidithiobacillus ferridurans JCM 18981.</title>
        <authorList>
            <person name="Miyauchi T."/>
            <person name="Kouzuma A."/>
            <person name="Abe T."/>
            <person name="Watanabe K."/>
        </authorList>
    </citation>
    <scope>NUCLEOTIDE SEQUENCE [LARGE SCALE GENOMIC DNA]</scope>
    <source>
        <strain evidence="7">ATCC 33020 / DSM 29468 / JCM 18981 / 11Fe</strain>
    </source>
</reference>
<dbReference type="InterPro" id="IPR000172">
    <property type="entry name" value="GMC_OxRdtase_N"/>
</dbReference>
<dbReference type="PANTHER" id="PTHR42784">
    <property type="entry name" value="PYRANOSE 2-OXIDASE"/>
    <property type="match status" value="1"/>
</dbReference>
<evidence type="ECO:0000256" key="4">
    <source>
        <dbReference type="ARBA" id="ARBA00022827"/>
    </source>
</evidence>
<dbReference type="Pfam" id="PF01494">
    <property type="entry name" value="FAD_binding_3"/>
    <property type="match status" value="1"/>
</dbReference>
<keyword evidence="3" id="KW-0285">Flavoprotein</keyword>
<dbReference type="InterPro" id="IPR002938">
    <property type="entry name" value="FAD-bd"/>
</dbReference>
<sequence>MSASDVIIAGSGPAGAMLARDLARAGASVRILERGGETPASAPNLWKLWRRKEALYVAPGVALLRGMRVGGGSTVFYHTAVSPPLEMFSRYGVEMAQDLAAVLAELPHQPLEAPLLGPAVQHIASAARALRLPWRALPKMIYQELCGHGGCPPAAFWSAASLLAQAKQLGGKLETGIQVNRVLFQGGRAVGVEALQNGQLRRFMGGTVILSAGGVASPVILQRSGIREAGRGFFCDPLRIGVALNQEDGHRETELPMSAGFVDREAGYMLTDMTVPPNFYRAFAWAAGRVDMLAHYRHSMMIMVKIRDEISGEINADGRVWRHFSAADKNRMHNGVGLAADILRAAGGRRVFFSPWLAAHPGGSVRLGELLDERLSCRVLNLHVCDASVIPESWGLPPTLTVLSLAKYLGRILLG</sequence>
<dbReference type="PANTHER" id="PTHR42784:SF1">
    <property type="entry name" value="PYRANOSE 2-OXIDASE"/>
    <property type="match status" value="1"/>
</dbReference>
<protein>
    <submittedName>
        <fullName evidence="6">Putative GMC-type oxidoreductase</fullName>
    </submittedName>
</protein>
<comment type="similarity">
    <text evidence="2">Belongs to the GMC oxidoreductase family.</text>
</comment>
<evidence type="ECO:0000313" key="6">
    <source>
        <dbReference type="EMBL" id="BBF65949.1"/>
    </source>
</evidence>
<evidence type="ECO:0000256" key="2">
    <source>
        <dbReference type="ARBA" id="ARBA00010790"/>
    </source>
</evidence>
<dbReference type="Pfam" id="PF00732">
    <property type="entry name" value="GMC_oxred_N"/>
    <property type="match status" value="1"/>
</dbReference>
<dbReference type="RefSeq" id="WP_126605183.1">
    <property type="nucleotide sequence ID" value="NZ_AP018795.1"/>
</dbReference>
<keyword evidence="5" id="KW-0560">Oxidoreductase</keyword>
<dbReference type="GO" id="GO:0071949">
    <property type="term" value="F:FAD binding"/>
    <property type="evidence" value="ECO:0007669"/>
    <property type="project" value="InterPro"/>
</dbReference>
<dbReference type="SUPFAM" id="SSF51905">
    <property type="entry name" value="FAD/NAD(P)-binding domain"/>
    <property type="match status" value="1"/>
</dbReference>
<evidence type="ECO:0000256" key="5">
    <source>
        <dbReference type="ARBA" id="ARBA00023002"/>
    </source>
</evidence>
<comment type="cofactor">
    <cofactor evidence="1">
        <name>FAD</name>
        <dbReference type="ChEBI" id="CHEBI:57692"/>
    </cofactor>
</comment>
<dbReference type="InterPro" id="IPR036188">
    <property type="entry name" value="FAD/NAD-bd_sf"/>
</dbReference>
<dbReference type="EMBL" id="AP018795">
    <property type="protein sequence ID" value="BBF65949.1"/>
    <property type="molecule type" value="Genomic_DNA"/>
</dbReference>
<organism evidence="6 7">
    <name type="scientific">Acidithiobacillus ferridurans</name>
    <dbReference type="NCBI Taxonomy" id="1232575"/>
    <lineage>
        <taxon>Bacteria</taxon>
        <taxon>Pseudomonadati</taxon>
        <taxon>Pseudomonadota</taxon>
        <taxon>Acidithiobacillia</taxon>
        <taxon>Acidithiobacillales</taxon>
        <taxon>Acidithiobacillaceae</taxon>
        <taxon>Acidithiobacillus</taxon>
    </lineage>
</organism>
<dbReference type="KEGG" id="afj:AFERRID_21670"/>
<evidence type="ECO:0000256" key="1">
    <source>
        <dbReference type="ARBA" id="ARBA00001974"/>
    </source>
</evidence>
<dbReference type="InterPro" id="IPR051473">
    <property type="entry name" value="P2Ox-like"/>
</dbReference>
<proteinExistence type="inferred from homology"/>
<keyword evidence="7" id="KW-1185">Reference proteome</keyword>